<protein>
    <submittedName>
        <fullName evidence="2">FRG domain-containing protein</fullName>
    </submittedName>
</protein>
<evidence type="ECO:0000259" key="1">
    <source>
        <dbReference type="SMART" id="SM00901"/>
    </source>
</evidence>
<dbReference type="SMART" id="SM00901">
    <property type="entry name" value="FRG"/>
    <property type="match status" value="1"/>
</dbReference>
<dbReference type="Proteomes" id="UP000094808">
    <property type="component" value="Unassembled WGS sequence"/>
</dbReference>
<proteinExistence type="predicted"/>
<reference evidence="2 3" key="1">
    <citation type="journal article" date="2012" name="Science">
        <title>Ecological populations of bacteria act as socially cohesive units of antibiotic production and resistance.</title>
        <authorList>
            <person name="Cordero O.X."/>
            <person name="Wildschutte H."/>
            <person name="Kirkup B."/>
            <person name="Proehl S."/>
            <person name="Ngo L."/>
            <person name="Hussain F."/>
            <person name="Le Roux F."/>
            <person name="Mincer T."/>
            <person name="Polz M.F."/>
        </authorList>
    </citation>
    <scope>NUCLEOTIDE SEQUENCE [LARGE SCALE GENOMIC DNA]</scope>
    <source>
        <strain evidence="2 3">FS-238</strain>
    </source>
</reference>
<name>A0A853R4I3_9VIBR</name>
<dbReference type="Pfam" id="PF08867">
    <property type="entry name" value="FRG"/>
    <property type="match status" value="1"/>
</dbReference>
<sequence>MDIEQKEFWAQVDEICYKASMLGSNMLFRGMANNAYELIPSIARGTNEGLGGDIESLERSMLSEFKRLTLPILTTEPTNDFEWLFLAQHYGLPTRLLDWTTNPMVALFFAVESEDDNDACLHIVKHMVTDDYSDYDYKTADISEEAKKNSYVLRVFKLQPEQGEVIFIRPKYTDSRYVNQKSIFSCPKNPFEPLKLDNHDVLEIKSKWKPFIRDRLKMMGISHSYIYPGLEGVAKEVRKHMYEPVQMGRHKIISSKVSM</sequence>
<comment type="caution">
    <text evidence="2">The sequence shown here is derived from an EMBL/GenBank/DDBJ whole genome shotgun (WGS) entry which is preliminary data.</text>
</comment>
<evidence type="ECO:0000313" key="2">
    <source>
        <dbReference type="EMBL" id="OEE38460.1"/>
    </source>
</evidence>
<gene>
    <name evidence="2" type="ORF">A1QS_15920</name>
</gene>
<accession>A0A853R4I3</accession>
<dbReference type="RefSeq" id="WP_017045841.1">
    <property type="nucleotide sequence ID" value="NZ_AJYS02000125.1"/>
</dbReference>
<organism evidence="2 3">
    <name type="scientific">Vibrio ordalii FS-238</name>
    <dbReference type="NCBI Taxonomy" id="617133"/>
    <lineage>
        <taxon>Bacteria</taxon>
        <taxon>Pseudomonadati</taxon>
        <taxon>Pseudomonadota</taxon>
        <taxon>Gammaproteobacteria</taxon>
        <taxon>Vibrionales</taxon>
        <taxon>Vibrionaceae</taxon>
        <taxon>Vibrio</taxon>
    </lineage>
</organism>
<dbReference type="EMBL" id="AJYS02000125">
    <property type="protein sequence ID" value="OEE38460.1"/>
    <property type="molecule type" value="Genomic_DNA"/>
</dbReference>
<dbReference type="InterPro" id="IPR014966">
    <property type="entry name" value="FRG-dom"/>
</dbReference>
<feature type="domain" description="FRG" evidence="1">
    <location>
        <begin position="22"/>
        <end position="122"/>
    </location>
</feature>
<dbReference type="AlphaFoldDB" id="A0A853R4I3"/>
<keyword evidence="3" id="KW-1185">Reference proteome</keyword>
<evidence type="ECO:0000313" key="3">
    <source>
        <dbReference type="Proteomes" id="UP000094808"/>
    </source>
</evidence>